<evidence type="ECO:0000313" key="2">
    <source>
        <dbReference type="EMBL" id="QVL31920.1"/>
    </source>
</evidence>
<reference evidence="2" key="1">
    <citation type="submission" date="2021-05" db="EMBL/GenBank/DDBJ databases">
        <title>Complete genome sequence of the cellulolytic planctomycete Telmatocola sphagniphila SP2T and characterization of the first cellulase from planctomycetes.</title>
        <authorList>
            <person name="Rakitin A.L."/>
            <person name="Beletsky A.V."/>
            <person name="Naumoff D.G."/>
            <person name="Kulichevskaya I.S."/>
            <person name="Mardanov A.V."/>
            <person name="Ravin N.V."/>
            <person name="Dedysh S.N."/>
        </authorList>
    </citation>
    <scope>NUCLEOTIDE SEQUENCE</scope>
    <source>
        <strain evidence="2">SP2T</strain>
    </source>
</reference>
<accession>A0A8E6B4B3</accession>
<dbReference type="GO" id="GO:0016853">
    <property type="term" value="F:isomerase activity"/>
    <property type="evidence" value="ECO:0007669"/>
    <property type="project" value="UniProtKB-KW"/>
</dbReference>
<dbReference type="InterPro" id="IPR036237">
    <property type="entry name" value="Xyl_isomerase-like_sf"/>
</dbReference>
<dbReference type="Proteomes" id="UP000676194">
    <property type="component" value="Chromosome"/>
</dbReference>
<keyword evidence="3" id="KW-1185">Reference proteome</keyword>
<keyword evidence="2" id="KW-0413">Isomerase</keyword>
<dbReference type="PANTHER" id="PTHR12110">
    <property type="entry name" value="HYDROXYPYRUVATE ISOMERASE"/>
    <property type="match status" value="1"/>
</dbReference>
<dbReference type="SUPFAM" id="SSF51658">
    <property type="entry name" value="Xylose isomerase-like"/>
    <property type="match status" value="1"/>
</dbReference>
<evidence type="ECO:0000313" key="3">
    <source>
        <dbReference type="Proteomes" id="UP000676194"/>
    </source>
</evidence>
<evidence type="ECO:0000259" key="1">
    <source>
        <dbReference type="Pfam" id="PF01261"/>
    </source>
</evidence>
<dbReference type="AlphaFoldDB" id="A0A8E6B4B3"/>
<sequence length="278" mass="30818">MQLCISQATLMSTPFAEDVNACADSGWKAVEIWLTKLEKHLETASLDSVRELFANRGIQAVAAAYQGGLLLSHGESRQAHFEHFRRRLELCEALKIPTLLLAADYLPKMDPAAWERALVSLKQAGQWAAGFGVHLALEFRGTDAFCTNLSTTAQFVEAIQEPNVGLCLDIFHYYKGPSKFQDLEAIDPRLIRHVQLCDVAGVLRELMTDSDRILPGDGEFEIQPIVQKLADTGYTGYLSLELMNPTLWSMKPTQVAELGLTALDRIRSSISHPSTKDS</sequence>
<dbReference type="PANTHER" id="PTHR12110:SF21">
    <property type="entry name" value="XYLOSE ISOMERASE-LIKE TIM BARREL DOMAIN-CONTAINING PROTEIN"/>
    <property type="match status" value="1"/>
</dbReference>
<gene>
    <name evidence="2" type="ORF">KIH39_24290</name>
</gene>
<dbReference type="EMBL" id="CP074694">
    <property type="protein sequence ID" value="QVL31920.1"/>
    <property type="molecule type" value="Genomic_DNA"/>
</dbReference>
<protein>
    <submittedName>
        <fullName evidence="2">Sugar phosphate isomerase/epimerase</fullName>
    </submittedName>
</protein>
<dbReference type="Pfam" id="PF01261">
    <property type="entry name" value="AP_endonuc_2"/>
    <property type="match status" value="1"/>
</dbReference>
<proteinExistence type="predicted"/>
<feature type="domain" description="Xylose isomerase-like TIM barrel" evidence="1">
    <location>
        <begin position="20"/>
        <end position="258"/>
    </location>
</feature>
<name>A0A8E6B4B3_9BACT</name>
<dbReference type="InterPro" id="IPR013022">
    <property type="entry name" value="Xyl_isomerase-like_TIM-brl"/>
</dbReference>
<organism evidence="2 3">
    <name type="scientific">Telmatocola sphagniphila</name>
    <dbReference type="NCBI Taxonomy" id="1123043"/>
    <lineage>
        <taxon>Bacteria</taxon>
        <taxon>Pseudomonadati</taxon>
        <taxon>Planctomycetota</taxon>
        <taxon>Planctomycetia</taxon>
        <taxon>Gemmatales</taxon>
        <taxon>Gemmataceae</taxon>
    </lineage>
</organism>
<dbReference type="Gene3D" id="3.20.20.150">
    <property type="entry name" value="Divalent-metal-dependent TIM barrel enzymes"/>
    <property type="match status" value="1"/>
</dbReference>
<dbReference type="InterPro" id="IPR050312">
    <property type="entry name" value="IolE/XylAMocC-like"/>
</dbReference>
<dbReference type="KEGG" id="tsph:KIH39_24290"/>